<dbReference type="Proteomes" id="UP000198565">
    <property type="component" value="Unassembled WGS sequence"/>
</dbReference>
<gene>
    <name evidence="1" type="ORF">SAMN04487943_1113</name>
</gene>
<dbReference type="AlphaFoldDB" id="A0A1I4PD44"/>
<protein>
    <submittedName>
        <fullName evidence="1">Competence protein ComK</fullName>
    </submittedName>
</protein>
<dbReference type="STRING" id="334253.SAMN04487943_1113"/>
<dbReference type="OrthoDB" id="2417337at2"/>
<name>A0A1I4PD44_9BACI</name>
<accession>A0A1I4PD44</accession>
<keyword evidence="2" id="KW-1185">Reference proteome</keyword>
<reference evidence="2" key="1">
    <citation type="submission" date="2016-10" db="EMBL/GenBank/DDBJ databases">
        <authorList>
            <person name="Varghese N."/>
            <person name="Submissions S."/>
        </authorList>
    </citation>
    <scope>NUCLEOTIDE SEQUENCE [LARGE SCALE GENOMIC DNA]</scope>
    <source>
        <strain evidence="2">CGMCC 1.4250</strain>
    </source>
</reference>
<dbReference type="EMBL" id="FOTR01000011">
    <property type="protein sequence ID" value="SFM25691.1"/>
    <property type="molecule type" value="Genomic_DNA"/>
</dbReference>
<evidence type="ECO:0000313" key="2">
    <source>
        <dbReference type="Proteomes" id="UP000198565"/>
    </source>
</evidence>
<dbReference type="Pfam" id="PF06338">
    <property type="entry name" value="ComK"/>
    <property type="match status" value="1"/>
</dbReference>
<dbReference type="RefSeq" id="WP_091484978.1">
    <property type="nucleotide sequence ID" value="NZ_FOTR01000011.1"/>
</dbReference>
<evidence type="ECO:0000313" key="1">
    <source>
        <dbReference type="EMBL" id="SFM25691.1"/>
    </source>
</evidence>
<proteinExistence type="predicted"/>
<organism evidence="1 2">
    <name type="scientific">Gracilibacillus orientalis</name>
    <dbReference type="NCBI Taxonomy" id="334253"/>
    <lineage>
        <taxon>Bacteria</taxon>
        <taxon>Bacillati</taxon>
        <taxon>Bacillota</taxon>
        <taxon>Bacilli</taxon>
        <taxon>Bacillales</taxon>
        <taxon>Bacillaceae</taxon>
        <taxon>Gracilibacillus</taxon>
    </lineage>
</organism>
<dbReference type="GO" id="GO:0030420">
    <property type="term" value="P:establishment of competence for transformation"/>
    <property type="evidence" value="ECO:0007669"/>
    <property type="project" value="InterPro"/>
</dbReference>
<sequence length="152" mass="17723">MNQKTYRITTETLAILSMYDMKYQSKIIEMTNDVFVKEPPFTIIKTNCLFGGSSYNGRMEAVKYYLDFQQKIPVPIYPTERIYAFPTKSPNDISCIWLFWHAIQSIQTNPYGTQAHLVNNETITITLAESQYSIQKQYERTGMCMVIFNRLG</sequence>
<dbReference type="InterPro" id="IPR010461">
    <property type="entry name" value="ComK"/>
</dbReference>